<keyword evidence="4" id="KW-0677">Repeat</keyword>
<dbReference type="AlphaFoldDB" id="A0A1G7H4C7"/>
<evidence type="ECO:0000256" key="1">
    <source>
        <dbReference type="ARBA" id="ARBA00007274"/>
    </source>
</evidence>
<name>A0A1G7H4C7_9RHOB</name>
<keyword evidence="2" id="KW-0536">Nodulation</keyword>
<dbReference type="PANTHER" id="PTHR23416:SF23">
    <property type="entry name" value="ACETYLTRANSFERASE C18B11.09C-RELATED"/>
    <property type="match status" value="1"/>
</dbReference>
<accession>A0A1G7H4C7</accession>
<sequence>MTGELREPATEREKMIAGRLYDPGDPELVAERKRSQALMRDYNATVYGDDTRGALLAALLGTLPDRIAIRAPFYVDYGWNIALGEGVFLNYGCVLLDVCPIRIGDGTQVGPMTQILTADHPRDGETRAAGLEFGRPVTIGRNVWIGGGAILLPGVTVGDDAVIGAGAVVTRDVAEGTTVAGNPARPLVSRPANA</sequence>
<gene>
    <name evidence="9" type="ORF">SAMN04488105_11051</name>
</gene>
<evidence type="ECO:0000256" key="7">
    <source>
        <dbReference type="ARBA" id="ARBA00067695"/>
    </source>
</evidence>
<proteinExistence type="inferred from homology"/>
<organism evidence="9 10">
    <name type="scientific">Salipiger thiooxidans</name>
    <dbReference type="NCBI Taxonomy" id="282683"/>
    <lineage>
        <taxon>Bacteria</taxon>
        <taxon>Pseudomonadati</taxon>
        <taxon>Pseudomonadota</taxon>
        <taxon>Alphaproteobacteria</taxon>
        <taxon>Rhodobacterales</taxon>
        <taxon>Roseobacteraceae</taxon>
        <taxon>Salipiger</taxon>
    </lineage>
</organism>
<evidence type="ECO:0000256" key="4">
    <source>
        <dbReference type="ARBA" id="ARBA00022737"/>
    </source>
</evidence>
<dbReference type="CDD" id="cd03357">
    <property type="entry name" value="LbH_MAT_GAT"/>
    <property type="match status" value="1"/>
</dbReference>
<feature type="domain" description="Maltose/galactoside acetyltransferase" evidence="8">
    <location>
        <begin position="12"/>
        <end position="65"/>
    </location>
</feature>
<dbReference type="Gene3D" id="2.160.10.10">
    <property type="entry name" value="Hexapeptide repeat proteins"/>
    <property type="match status" value="1"/>
</dbReference>
<protein>
    <recommendedName>
        <fullName evidence="7">Nodulation protein L</fullName>
    </recommendedName>
</protein>
<evidence type="ECO:0000313" key="9">
    <source>
        <dbReference type="EMBL" id="SDE95297.1"/>
    </source>
</evidence>
<dbReference type="PANTHER" id="PTHR23416">
    <property type="entry name" value="SIALIC ACID SYNTHASE-RELATED"/>
    <property type="match status" value="1"/>
</dbReference>
<dbReference type="InterPro" id="IPR011004">
    <property type="entry name" value="Trimer_LpxA-like_sf"/>
</dbReference>
<dbReference type="Proteomes" id="UP000198994">
    <property type="component" value="Unassembled WGS sequence"/>
</dbReference>
<dbReference type="SUPFAM" id="SSF51161">
    <property type="entry name" value="Trimeric LpxA-like enzymes"/>
    <property type="match status" value="1"/>
</dbReference>
<dbReference type="STRING" id="282683.SAMN04488105_11051"/>
<dbReference type="GO" id="GO:0016407">
    <property type="term" value="F:acetyltransferase activity"/>
    <property type="evidence" value="ECO:0007669"/>
    <property type="project" value="InterPro"/>
</dbReference>
<reference evidence="10" key="1">
    <citation type="submission" date="2016-10" db="EMBL/GenBank/DDBJ databases">
        <authorList>
            <person name="Varghese N."/>
            <person name="Submissions S."/>
        </authorList>
    </citation>
    <scope>NUCLEOTIDE SEQUENCE [LARGE SCALE GENOMIC DNA]</scope>
    <source>
        <strain evidence="10">DSM 10146</strain>
    </source>
</reference>
<evidence type="ECO:0000256" key="2">
    <source>
        <dbReference type="ARBA" id="ARBA00022458"/>
    </source>
</evidence>
<dbReference type="GO" id="GO:0005829">
    <property type="term" value="C:cytosol"/>
    <property type="evidence" value="ECO:0007669"/>
    <property type="project" value="TreeGrafter"/>
</dbReference>
<keyword evidence="10" id="KW-1185">Reference proteome</keyword>
<dbReference type="Pfam" id="PF12464">
    <property type="entry name" value="Mac"/>
    <property type="match status" value="1"/>
</dbReference>
<dbReference type="FunFam" id="2.160.10.10:FF:000025">
    <property type="entry name" value="Hexapeptide-repeat containing-acetyltransferase"/>
    <property type="match status" value="1"/>
</dbReference>
<evidence type="ECO:0000256" key="6">
    <source>
        <dbReference type="ARBA" id="ARBA00055587"/>
    </source>
</evidence>
<dbReference type="InterPro" id="IPR001451">
    <property type="entry name" value="Hexapep"/>
</dbReference>
<evidence type="ECO:0000256" key="3">
    <source>
        <dbReference type="ARBA" id="ARBA00022679"/>
    </source>
</evidence>
<dbReference type="InterPro" id="IPR051159">
    <property type="entry name" value="Hexapeptide_acetyltransf"/>
</dbReference>
<evidence type="ECO:0000259" key="8">
    <source>
        <dbReference type="SMART" id="SM01266"/>
    </source>
</evidence>
<keyword evidence="5" id="KW-0012">Acyltransferase</keyword>
<dbReference type="RefSeq" id="WP_089960952.1">
    <property type="nucleotide sequence ID" value="NZ_FNAV01000010.1"/>
</dbReference>
<dbReference type="PROSITE" id="PS00101">
    <property type="entry name" value="HEXAPEP_TRANSFERASES"/>
    <property type="match status" value="1"/>
</dbReference>
<dbReference type="InterPro" id="IPR024688">
    <property type="entry name" value="Mac_dom"/>
</dbReference>
<dbReference type="EMBL" id="FNAV01000010">
    <property type="protein sequence ID" value="SDE95297.1"/>
    <property type="molecule type" value="Genomic_DNA"/>
</dbReference>
<evidence type="ECO:0000256" key="5">
    <source>
        <dbReference type="ARBA" id="ARBA00023315"/>
    </source>
</evidence>
<evidence type="ECO:0000313" key="10">
    <source>
        <dbReference type="Proteomes" id="UP000198994"/>
    </source>
</evidence>
<dbReference type="SMART" id="SM01266">
    <property type="entry name" value="Mac"/>
    <property type="match status" value="1"/>
</dbReference>
<dbReference type="Pfam" id="PF00132">
    <property type="entry name" value="Hexapep"/>
    <property type="match status" value="1"/>
</dbReference>
<keyword evidence="3 9" id="KW-0808">Transferase</keyword>
<dbReference type="GO" id="GO:0008374">
    <property type="term" value="F:O-acyltransferase activity"/>
    <property type="evidence" value="ECO:0007669"/>
    <property type="project" value="TreeGrafter"/>
</dbReference>
<dbReference type="OrthoDB" id="9815592at2"/>
<dbReference type="InterPro" id="IPR018357">
    <property type="entry name" value="Hexapep_transf_CS"/>
</dbReference>
<comment type="function">
    <text evidence="6">Acetyltransferase implicated in the O-acetylation of Nod factors.</text>
</comment>
<comment type="similarity">
    <text evidence="1">Belongs to the transferase hexapeptide repeat family.</text>
</comment>